<evidence type="ECO:0000256" key="3">
    <source>
        <dbReference type="ARBA" id="ARBA00022989"/>
    </source>
</evidence>
<dbReference type="Gene3D" id="1.20.1550.10">
    <property type="entry name" value="DsbB-like"/>
    <property type="match status" value="1"/>
</dbReference>
<proteinExistence type="predicted"/>
<dbReference type="SUPFAM" id="SSF158442">
    <property type="entry name" value="DsbB-like"/>
    <property type="match status" value="1"/>
</dbReference>
<evidence type="ECO:0000256" key="1">
    <source>
        <dbReference type="ARBA" id="ARBA00004141"/>
    </source>
</evidence>
<gene>
    <name evidence="6" type="ORF">SAMN05216382_2728</name>
</gene>
<evidence type="ECO:0000256" key="2">
    <source>
        <dbReference type="ARBA" id="ARBA00022692"/>
    </source>
</evidence>
<feature type="transmembrane region" description="Helical" evidence="5">
    <location>
        <begin position="71"/>
        <end position="92"/>
    </location>
</feature>
<keyword evidence="2 5" id="KW-0812">Transmembrane</keyword>
<feature type="transmembrane region" description="Helical" evidence="5">
    <location>
        <begin position="47"/>
        <end position="64"/>
    </location>
</feature>
<evidence type="ECO:0000256" key="4">
    <source>
        <dbReference type="ARBA" id="ARBA00023136"/>
    </source>
</evidence>
<sequence>MTAILNASQRRARILAFLVPAALLAGAWSFQLIGHLYPCEMCHWQRWPHYGALVLAVLSFIVGGARTKATLVAGAAALIAISGLIGIFHAGVESHWWQGITACTMTISGAGRSTDAMLKDLLAAPIVRCDAAQWTLFGVSLAGWNAAVSLVGAGVIGWLLRRRA</sequence>
<dbReference type="Pfam" id="PF02600">
    <property type="entry name" value="DsbB"/>
    <property type="match status" value="1"/>
</dbReference>
<dbReference type="GO" id="GO:0016020">
    <property type="term" value="C:membrane"/>
    <property type="evidence" value="ECO:0007669"/>
    <property type="project" value="UniProtKB-SubCell"/>
</dbReference>
<keyword evidence="7" id="KW-1185">Reference proteome</keyword>
<dbReference type="GO" id="GO:0006457">
    <property type="term" value="P:protein folding"/>
    <property type="evidence" value="ECO:0007669"/>
    <property type="project" value="InterPro"/>
</dbReference>
<accession>A0A1H7TCI0</accession>
<dbReference type="InterPro" id="IPR003752">
    <property type="entry name" value="DiS_bond_form_DsbB/BdbC"/>
</dbReference>
<dbReference type="AlphaFoldDB" id="A0A1H7TCI0"/>
<reference evidence="7" key="1">
    <citation type="submission" date="2016-10" db="EMBL/GenBank/DDBJ databases">
        <authorList>
            <person name="Varghese N."/>
            <person name="Submissions S."/>
        </authorList>
    </citation>
    <scope>NUCLEOTIDE SEQUENCE [LARGE SCALE GENOMIC DNA]</scope>
    <source>
        <strain evidence="7">JS21-1</strain>
    </source>
</reference>
<evidence type="ECO:0000313" key="6">
    <source>
        <dbReference type="EMBL" id="SEL82235.1"/>
    </source>
</evidence>
<comment type="subcellular location">
    <subcellularLocation>
        <location evidence="1">Membrane</location>
        <topology evidence="1">Multi-pass membrane protein</topology>
    </subcellularLocation>
</comment>
<keyword evidence="3 5" id="KW-1133">Transmembrane helix</keyword>
<evidence type="ECO:0000256" key="5">
    <source>
        <dbReference type="SAM" id="Phobius"/>
    </source>
</evidence>
<dbReference type="STRING" id="1855283.SAMN05216382_2728"/>
<dbReference type="InterPro" id="IPR023380">
    <property type="entry name" value="DsbB-like_sf"/>
</dbReference>
<dbReference type="EMBL" id="FNZZ01000005">
    <property type="protein sequence ID" value="SEL82235.1"/>
    <property type="molecule type" value="Genomic_DNA"/>
</dbReference>
<feature type="transmembrane region" description="Helical" evidence="5">
    <location>
        <begin position="141"/>
        <end position="160"/>
    </location>
</feature>
<keyword evidence="4 5" id="KW-0472">Membrane</keyword>
<dbReference type="PIRSF" id="PIRSF033913">
    <property type="entry name" value="S-S_format_DsbB"/>
    <property type="match status" value="1"/>
</dbReference>
<dbReference type="OrthoDB" id="9808637at2"/>
<dbReference type="RefSeq" id="WP_093007202.1">
    <property type="nucleotide sequence ID" value="NZ_FNZZ01000005.1"/>
</dbReference>
<dbReference type="GO" id="GO:0015035">
    <property type="term" value="F:protein-disulfide reductase activity"/>
    <property type="evidence" value="ECO:0007669"/>
    <property type="project" value="InterPro"/>
</dbReference>
<protein>
    <submittedName>
        <fullName evidence="6">Disulfide bond formation protein DsbB</fullName>
    </submittedName>
</protein>
<name>A0A1H7TCI0_9SPHN</name>
<dbReference type="InterPro" id="IPR024199">
    <property type="entry name" value="Uncharacterised_DsbB"/>
</dbReference>
<evidence type="ECO:0000313" key="7">
    <source>
        <dbReference type="Proteomes" id="UP000199214"/>
    </source>
</evidence>
<dbReference type="Proteomes" id="UP000199214">
    <property type="component" value="Unassembled WGS sequence"/>
</dbReference>
<organism evidence="6 7">
    <name type="scientific">Sphingomonas palmae</name>
    <dbReference type="NCBI Taxonomy" id="1855283"/>
    <lineage>
        <taxon>Bacteria</taxon>
        <taxon>Pseudomonadati</taxon>
        <taxon>Pseudomonadota</taxon>
        <taxon>Alphaproteobacteria</taxon>
        <taxon>Sphingomonadales</taxon>
        <taxon>Sphingomonadaceae</taxon>
        <taxon>Sphingomonas</taxon>
    </lineage>
</organism>